<protein>
    <submittedName>
        <fullName evidence="5">Naphthalene 1,2-dioxygenase/salicylate 5-hydroxylase systems, ferredoxin--NAD(P)(+), reductase component</fullName>
        <ecNumber evidence="5">1.18.1.7</ecNumber>
    </submittedName>
</protein>
<keyword evidence="5" id="KW-0560">Oxidoreductase</keyword>
<accession>A0A6J5FYW0</accession>
<keyword evidence="5" id="KW-0223">Dioxygenase</keyword>
<dbReference type="PRINTS" id="PR00410">
    <property type="entry name" value="PHEHYDRXLASE"/>
</dbReference>
<dbReference type="InterPro" id="IPR006058">
    <property type="entry name" value="2Fe2S_fd_BS"/>
</dbReference>
<dbReference type="RefSeq" id="WP_129563634.1">
    <property type="nucleotide sequence ID" value="NZ_CADIKL010000011.1"/>
</dbReference>
<dbReference type="InterPro" id="IPR039261">
    <property type="entry name" value="FNR_nucleotide-bd"/>
</dbReference>
<dbReference type="Proteomes" id="UP000494119">
    <property type="component" value="Unassembled WGS sequence"/>
</dbReference>
<dbReference type="InterPro" id="IPR017927">
    <property type="entry name" value="FAD-bd_FR_type"/>
</dbReference>
<dbReference type="PROSITE" id="PS51384">
    <property type="entry name" value="FAD_FR"/>
    <property type="match status" value="1"/>
</dbReference>
<feature type="domain" description="2Fe-2S ferredoxin-type" evidence="3">
    <location>
        <begin position="1"/>
        <end position="88"/>
    </location>
</feature>
<dbReference type="Pfam" id="PF00970">
    <property type="entry name" value="FAD_binding_6"/>
    <property type="match status" value="1"/>
</dbReference>
<keyword evidence="2" id="KW-0001">2Fe-2S</keyword>
<dbReference type="EMBL" id="CADIKL010000011">
    <property type="protein sequence ID" value="CAB3788544.1"/>
    <property type="molecule type" value="Genomic_DNA"/>
</dbReference>
<keyword evidence="2" id="KW-0479">Metal-binding</keyword>
<dbReference type="InterPro" id="IPR008333">
    <property type="entry name" value="Cbr1-like_FAD-bd_dom"/>
</dbReference>
<dbReference type="PROSITE" id="PS51085">
    <property type="entry name" value="2FE2S_FER_2"/>
    <property type="match status" value="1"/>
</dbReference>
<dbReference type="InterPro" id="IPR012675">
    <property type="entry name" value="Beta-grasp_dom_sf"/>
</dbReference>
<comment type="cofactor">
    <cofactor evidence="1">
        <name>FAD</name>
        <dbReference type="ChEBI" id="CHEBI:57692"/>
    </cofactor>
</comment>
<dbReference type="CDD" id="cd06187">
    <property type="entry name" value="O2ase_reductase_like"/>
    <property type="match status" value="1"/>
</dbReference>
<dbReference type="InterPro" id="IPR001433">
    <property type="entry name" value="OxRdtase_FAD/NAD-bd"/>
</dbReference>
<evidence type="ECO:0000313" key="5">
    <source>
        <dbReference type="EMBL" id="CAB3788544.1"/>
    </source>
</evidence>
<keyword evidence="6" id="KW-1185">Reference proteome</keyword>
<feature type="domain" description="FAD-binding FR-type" evidence="4">
    <location>
        <begin position="95"/>
        <end position="192"/>
    </location>
</feature>
<dbReference type="Pfam" id="PF00175">
    <property type="entry name" value="NAD_binding_1"/>
    <property type="match status" value="1"/>
</dbReference>
<evidence type="ECO:0000256" key="1">
    <source>
        <dbReference type="ARBA" id="ARBA00001974"/>
    </source>
</evidence>
<dbReference type="SUPFAM" id="SSF52343">
    <property type="entry name" value="Ferredoxin reductase-like, C-terminal NADP-linked domain"/>
    <property type="match status" value="1"/>
</dbReference>
<dbReference type="InterPro" id="IPR001041">
    <property type="entry name" value="2Fe-2S_ferredoxin-type"/>
</dbReference>
<dbReference type="CDD" id="cd00207">
    <property type="entry name" value="fer2"/>
    <property type="match status" value="1"/>
</dbReference>
<evidence type="ECO:0000259" key="4">
    <source>
        <dbReference type="PROSITE" id="PS51384"/>
    </source>
</evidence>
<keyword evidence="2" id="KW-0408">Iron</keyword>
<dbReference type="InterPro" id="IPR036010">
    <property type="entry name" value="2Fe-2S_ferredoxin-like_sf"/>
</dbReference>
<dbReference type="PANTHER" id="PTHR47354">
    <property type="entry name" value="NADH OXIDOREDUCTASE HCR"/>
    <property type="match status" value="1"/>
</dbReference>
<dbReference type="GO" id="GO:0051213">
    <property type="term" value="F:dioxygenase activity"/>
    <property type="evidence" value="ECO:0007669"/>
    <property type="project" value="UniProtKB-KW"/>
</dbReference>
<proteinExistence type="predicted"/>
<dbReference type="SUPFAM" id="SSF54292">
    <property type="entry name" value="2Fe-2S ferredoxin-like"/>
    <property type="match status" value="1"/>
</dbReference>
<dbReference type="Gene3D" id="2.40.30.10">
    <property type="entry name" value="Translation factors"/>
    <property type="match status" value="1"/>
</dbReference>
<evidence type="ECO:0000256" key="2">
    <source>
        <dbReference type="ARBA" id="ARBA00022714"/>
    </source>
</evidence>
<dbReference type="AlphaFoldDB" id="A0A6J5FYW0"/>
<dbReference type="Pfam" id="PF00111">
    <property type="entry name" value="Fer2"/>
    <property type="match status" value="1"/>
</dbReference>
<dbReference type="GO" id="GO:0051537">
    <property type="term" value="F:2 iron, 2 sulfur cluster binding"/>
    <property type="evidence" value="ECO:0007669"/>
    <property type="project" value="UniProtKB-KW"/>
</dbReference>
<reference evidence="5 6" key="1">
    <citation type="submission" date="2020-04" db="EMBL/GenBank/DDBJ databases">
        <authorList>
            <person name="De Canck E."/>
        </authorList>
    </citation>
    <scope>NUCLEOTIDE SEQUENCE [LARGE SCALE GENOMIC DNA]</scope>
    <source>
        <strain evidence="5 6">LMG 28688</strain>
    </source>
</reference>
<sequence>MNVTLLPHNLRLDLEAGANLLDALLAREVPVSYSCMAGQCATCRCTVVAGTVRTQSGDAVREAGAGESVLACRSVVSSDCTIELPEVDEIVTHPAKLLKGTVIALDDLTHDVKRLRLALNKPLAFSPGQYASLQFTPQHVRSYSMANIGPADELEFHVRIVPGGHVTSYVASQLRIGDTVRVSGPRGTAYLRRTHTGPMLCIAGGTGLAPILSIVRGTLEAGMRNPLHVYVGMRAANDVYGLDTLEALRAQHPDLHVHVVVATGTAHAGWRCGPATDAVAHDWPDLGGWRAYVAGSPAMTDAASALLQAKGIEPARIYADAFHTQSA</sequence>
<evidence type="ECO:0000313" key="6">
    <source>
        <dbReference type="Proteomes" id="UP000494119"/>
    </source>
</evidence>
<keyword evidence="2" id="KW-0411">Iron-sulfur</keyword>
<dbReference type="Gene3D" id="3.10.20.30">
    <property type="match status" value="1"/>
</dbReference>
<dbReference type="EC" id="1.18.1.7" evidence="5"/>
<organism evidence="5 6">
    <name type="scientific">Paraburkholderia caffeinitolerans</name>
    <dbReference type="NCBI Taxonomy" id="1723730"/>
    <lineage>
        <taxon>Bacteria</taxon>
        <taxon>Pseudomonadati</taxon>
        <taxon>Pseudomonadota</taxon>
        <taxon>Betaproteobacteria</taxon>
        <taxon>Burkholderiales</taxon>
        <taxon>Burkholderiaceae</taxon>
        <taxon>Paraburkholderia</taxon>
    </lineage>
</organism>
<dbReference type="SUPFAM" id="SSF63380">
    <property type="entry name" value="Riboflavin synthase domain-like"/>
    <property type="match status" value="1"/>
</dbReference>
<dbReference type="InterPro" id="IPR050415">
    <property type="entry name" value="MRET"/>
</dbReference>
<name>A0A6J5FYW0_9BURK</name>
<dbReference type="Gene3D" id="3.40.50.80">
    <property type="entry name" value="Nucleotide-binding domain of ferredoxin-NADP reductase (FNR) module"/>
    <property type="match status" value="1"/>
</dbReference>
<gene>
    <name evidence="5" type="primary">nagAa</name>
    <name evidence="5" type="ORF">LMG28688_02709</name>
</gene>
<dbReference type="PROSITE" id="PS00197">
    <property type="entry name" value="2FE2S_FER_1"/>
    <property type="match status" value="1"/>
</dbReference>
<dbReference type="PANTHER" id="PTHR47354:SF5">
    <property type="entry name" value="PROTEIN RFBI"/>
    <property type="match status" value="1"/>
</dbReference>
<evidence type="ECO:0000259" key="3">
    <source>
        <dbReference type="PROSITE" id="PS51085"/>
    </source>
</evidence>
<dbReference type="InterPro" id="IPR017938">
    <property type="entry name" value="Riboflavin_synthase-like_b-brl"/>
</dbReference>